<sequence length="85" mass="9405">MEDKVSKRRGRALVALLVLAFFVLIVIGLVSAFKLGVSAGMASAGTAIALYQIPAMVFDWPRLTLDDVFAFFGAVFEWFLDLFSW</sequence>
<evidence type="ECO:0000313" key="2">
    <source>
        <dbReference type="EMBL" id="BCJ90600.1"/>
    </source>
</evidence>
<dbReference type="EMBL" id="AP023361">
    <property type="protein sequence ID" value="BCJ90600.1"/>
    <property type="molecule type" value="Genomic_DNA"/>
</dbReference>
<name>A0A6S6QUG0_9HYPH</name>
<keyword evidence="1" id="KW-0812">Transmembrane</keyword>
<keyword evidence="1" id="KW-0472">Membrane</keyword>
<dbReference type="RefSeq" id="WP_222877222.1">
    <property type="nucleotide sequence ID" value="NZ_AP023361.1"/>
</dbReference>
<dbReference type="Proteomes" id="UP000515317">
    <property type="component" value="Chromosome"/>
</dbReference>
<proteinExistence type="predicted"/>
<organism evidence="2 3">
    <name type="scientific">Terrihabitans soli</name>
    <dbReference type="NCBI Taxonomy" id="708113"/>
    <lineage>
        <taxon>Bacteria</taxon>
        <taxon>Pseudomonadati</taxon>
        <taxon>Pseudomonadota</taxon>
        <taxon>Alphaproteobacteria</taxon>
        <taxon>Hyphomicrobiales</taxon>
        <taxon>Terrihabitans</taxon>
    </lineage>
</organism>
<accession>A0A6S6QUG0</accession>
<gene>
    <name evidence="2" type="ORF">IZ6_13350</name>
</gene>
<dbReference type="AlphaFoldDB" id="A0A6S6QUG0"/>
<evidence type="ECO:0000313" key="3">
    <source>
        <dbReference type="Proteomes" id="UP000515317"/>
    </source>
</evidence>
<keyword evidence="3" id="KW-1185">Reference proteome</keyword>
<feature type="transmembrane region" description="Helical" evidence="1">
    <location>
        <begin position="12"/>
        <end position="33"/>
    </location>
</feature>
<reference evidence="2 3" key="1">
    <citation type="submission" date="2020-08" db="EMBL/GenBank/DDBJ databases">
        <title>Genome sequence of Rhizobiales bacterium strain IZ6.</title>
        <authorList>
            <person name="Nakai R."/>
            <person name="Naganuma T."/>
        </authorList>
    </citation>
    <scope>NUCLEOTIDE SEQUENCE [LARGE SCALE GENOMIC DNA]</scope>
    <source>
        <strain evidence="2 3">IZ6</strain>
    </source>
</reference>
<evidence type="ECO:0000256" key="1">
    <source>
        <dbReference type="SAM" id="Phobius"/>
    </source>
</evidence>
<dbReference type="KEGG" id="tso:IZ6_13350"/>
<keyword evidence="1" id="KW-1133">Transmembrane helix</keyword>
<protein>
    <submittedName>
        <fullName evidence="2">Uncharacterized protein</fullName>
    </submittedName>
</protein>